<gene>
    <name evidence="2" type="ORF">EDS130_LOCUS19633</name>
    <name evidence="3" type="ORF">XAT740_LOCUS35908</name>
</gene>
<keyword evidence="4" id="KW-1185">Reference proteome</keyword>
<sequence length="299" mass="34206">MTPHANKLVDPSLCTCLPGSYRHAIFSNVKWSTLSIVTALLIIIVYLSSGLYALVDVTTMSSGKAYTDGGIFWAIASSSMMIIFGWMLVAIYFGVVLLIILLLCGIQLEKAWLLFVWSILMVFMLLADGIVTVLSLRENQQQNYRPIKQIKILFFVMIIRLIVSLCGIFVTIFHFRRLSKVQSDEINRQRMLERYNAESSSSTYNESNEHSSAPLYASKDTSGDRYFAELFPPVSLPRANVGQMQSQPTSALFHTYNGHSDNHMQSQRRALDRYRNDFRYNVPLQERFHEREILSAQNY</sequence>
<reference evidence="3" key="1">
    <citation type="submission" date="2021-02" db="EMBL/GenBank/DDBJ databases">
        <authorList>
            <person name="Nowell W R."/>
        </authorList>
    </citation>
    <scope>NUCLEOTIDE SEQUENCE</scope>
</reference>
<evidence type="ECO:0000256" key="1">
    <source>
        <dbReference type="SAM" id="Phobius"/>
    </source>
</evidence>
<evidence type="ECO:0000313" key="4">
    <source>
        <dbReference type="Proteomes" id="UP000663828"/>
    </source>
</evidence>
<keyword evidence="1" id="KW-0472">Membrane</keyword>
<organism evidence="3 4">
    <name type="scientific">Adineta ricciae</name>
    <name type="common">Rotifer</name>
    <dbReference type="NCBI Taxonomy" id="249248"/>
    <lineage>
        <taxon>Eukaryota</taxon>
        <taxon>Metazoa</taxon>
        <taxon>Spiralia</taxon>
        <taxon>Gnathifera</taxon>
        <taxon>Rotifera</taxon>
        <taxon>Eurotatoria</taxon>
        <taxon>Bdelloidea</taxon>
        <taxon>Adinetida</taxon>
        <taxon>Adinetidae</taxon>
        <taxon>Adineta</taxon>
    </lineage>
</organism>
<feature type="transmembrane region" description="Helical" evidence="1">
    <location>
        <begin position="111"/>
        <end position="132"/>
    </location>
</feature>
<keyword evidence="1" id="KW-0812">Transmembrane</keyword>
<dbReference type="OrthoDB" id="10036894at2759"/>
<accession>A0A815N4Y8</accession>
<evidence type="ECO:0000313" key="3">
    <source>
        <dbReference type="EMBL" id="CAF1433429.1"/>
    </source>
</evidence>
<name>A0A815N4Y8_ADIRI</name>
<dbReference type="Proteomes" id="UP000663852">
    <property type="component" value="Unassembled WGS sequence"/>
</dbReference>
<feature type="transmembrane region" description="Helical" evidence="1">
    <location>
        <begin position="71"/>
        <end position="104"/>
    </location>
</feature>
<comment type="caution">
    <text evidence="3">The sequence shown here is derived from an EMBL/GenBank/DDBJ whole genome shotgun (WGS) entry which is preliminary data.</text>
</comment>
<keyword evidence="1" id="KW-1133">Transmembrane helix</keyword>
<dbReference type="EMBL" id="CAJNOR010003638">
    <property type="protein sequence ID" value="CAF1433429.1"/>
    <property type="molecule type" value="Genomic_DNA"/>
</dbReference>
<proteinExistence type="predicted"/>
<dbReference type="EMBL" id="CAJNOJ010000094">
    <property type="protein sequence ID" value="CAF1093941.1"/>
    <property type="molecule type" value="Genomic_DNA"/>
</dbReference>
<feature type="transmembrane region" description="Helical" evidence="1">
    <location>
        <begin position="152"/>
        <end position="173"/>
    </location>
</feature>
<dbReference type="PANTHER" id="PTHR36694">
    <property type="entry name" value="PASIFLORA 1, ISOFORM A-RELATED"/>
    <property type="match status" value="1"/>
</dbReference>
<dbReference type="PANTHER" id="PTHR36694:SF11">
    <property type="entry name" value="LP21121P-RELATED"/>
    <property type="match status" value="1"/>
</dbReference>
<protein>
    <submittedName>
        <fullName evidence="3">Uncharacterized protein</fullName>
    </submittedName>
</protein>
<feature type="transmembrane region" description="Helical" evidence="1">
    <location>
        <begin position="31"/>
        <end position="51"/>
    </location>
</feature>
<dbReference type="AlphaFoldDB" id="A0A815N4Y8"/>
<dbReference type="Proteomes" id="UP000663828">
    <property type="component" value="Unassembled WGS sequence"/>
</dbReference>
<evidence type="ECO:0000313" key="2">
    <source>
        <dbReference type="EMBL" id="CAF1093941.1"/>
    </source>
</evidence>